<evidence type="ECO:0000313" key="2">
    <source>
        <dbReference type="Proteomes" id="UP000515162"/>
    </source>
</evidence>
<feature type="compositionally biased region" description="Polar residues" evidence="1">
    <location>
        <begin position="118"/>
        <end position="138"/>
    </location>
</feature>
<dbReference type="InterPro" id="IPR036910">
    <property type="entry name" value="HMG_box_dom_sf"/>
</dbReference>
<dbReference type="RefSeq" id="XP_033163901.1">
    <property type="nucleotide sequence ID" value="XM_033308010.1"/>
</dbReference>
<dbReference type="SUPFAM" id="SSF47095">
    <property type="entry name" value="HMG-box"/>
    <property type="match status" value="1"/>
</dbReference>
<sequence length="200" mass="23224">MGQKRHRTYCPPTYKRQKVARVTNNGYLNFMTEYKKRFYGLSPQDMVHYAAKQWTQLSSAEKEAFKSKKPPTVVFKGPAQKVACDLKSDAAGGQQRSCQRQSPYARSRESERRLSRSKTSCKSAKNQQRGKPRPQQTMRSLNHMGSAVAYIHFLRKFQRKHTEMATTDLLKTATRLWCRLPESHRHAFERPLWVVTIGKS</sequence>
<dbReference type="InterPro" id="IPR024460">
    <property type="entry name" value="Protamine-like"/>
</dbReference>
<keyword evidence="2" id="KW-1185">Reference proteome</keyword>
<organism evidence="2 3">
    <name type="scientific">Drosophila mauritiana</name>
    <name type="common">Fruit fly</name>
    <dbReference type="NCBI Taxonomy" id="7226"/>
    <lineage>
        <taxon>Eukaryota</taxon>
        <taxon>Metazoa</taxon>
        <taxon>Ecdysozoa</taxon>
        <taxon>Arthropoda</taxon>
        <taxon>Hexapoda</taxon>
        <taxon>Insecta</taxon>
        <taxon>Pterygota</taxon>
        <taxon>Neoptera</taxon>
        <taxon>Endopterygota</taxon>
        <taxon>Diptera</taxon>
        <taxon>Brachycera</taxon>
        <taxon>Muscomorpha</taxon>
        <taxon>Ephydroidea</taxon>
        <taxon>Drosophilidae</taxon>
        <taxon>Drosophila</taxon>
        <taxon>Sophophora</taxon>
    </lineage>
</organism>
<dbReference type="GO" id="GO:0035092">
    <property type="term" value="P:sperm DNA condensation"/>
    <property type="evidence" value="ECO:0007669"/>
    <property type="project" value="InterPro"/>
</dbReference>
<dbReference type="Proteomes" id="UP000515162">
    <property type="component" value="Chromosome 3R"/>
</dbReference>
<evidence type="ECO:0000256" key="1">
    <source>
        <dbReference type="SAM" id="MobiDB-lite"/>
    </source>
</evidence>
<proteinExistence type="predicted"/>
<name>A0A6P8KKK8_DROMA</name>
<feature type="region of interest" description="Disordered" evidence="1">
    <location>
        <begin position="88"/>
        <end position="138"/>
    </location>
</feature>
<reference evidence="3" key="1">
    <citation type="submission" date="2025-08" db="UniProtKB">
        <authorList>
            <consortium name="RefSeq"/>
        </authorList>
    </citation>
    <scope>IDENTIFICATION</scope>
    <source>
        <strain evidence="3">Mau12</strain>
        <tissue evidence="3">Whole Body</tissue>
    </source>
</reference>
<evidence type="ECO:0000313" key="3">
    <source>
        <dbReference type="RefSeq" id="XP_033163901.1"/>
    </source>
</evidence>
<gene>
    <name evidence="3" type="primary">LOC117143345</name>
</gene>
<feature type="compositionally biased region" description="Polar residues" evidence="1">
    <location>
        <begin position="94"/>
        <end position="104"/>
    </location>
</feature>
<dbReference type="Pfam" id="PF06382">
    <property type="entry name" value="Protamine_like"/>
    <property type="match status" value="2"/>
</dbReference>
<protein>
    <submittedName>
        <fullName evidence="3">Protamine-like protein 99C isoform X1</fullName>
    </submittedName>
</protein>
<accession>A0A6P8KKK8</accession>
<dbReference type="AlphaFoldDB" id="A0A6P8KKK8"/>
<dbReference type="GeneID" id="117143345"/>
<dbReference type="GO" id="GO:0005634">
    <property type="term" value="C:nucleus"/>
    <property type="evidence" value="ECO:0007669"/>
    <property type="project" value="UniProtKB-ARBA"/>
</dbReference>